<dbReference type="InterPro" id="IPR036250">
    <property type="entry name" value="AcylCo_DH-like_C"/>
</dbReference>
<dbReference type="Pfam" id="PF02771">
    <property type="entry name" value="Acyl-CoA_dh_N"/>
    <property type="match status" value="1"/>
</dbReference>
<dbReference type="Proteomes" id="UP001199469">
    <property type="component" value="Unassembled WGS sequence"/>
</dbReference>
<accession>A0ABS8PB07</accession>
<comment type="cofactor">
    <cofactor evidence="1 5">
        <name>FAD</name>
        <dbReference type="ChEBI" id="CHEBI:57692"/>
    </cofactor>
</comment>
<evidence type="ECO:0000256" key="5">
    <source>
        <dbReference type="RuleBase" id="RU362125"/>
    </source>
</evidence>
<evidence type="ECO:0000259" key="8">
    <source>
        <dbReference type="Pfam" id="PF02771"/>
    </source>
</evidence>
<dbReference type="InterPro" id="IPR006091">
    <property type="entry name" value="Acyl-CoA_Oxase/DH_mid-dom"/>
</dbReference>
<gene>
    <name evidence="10" type="ORF">LQ327_18965</name>
</gene>
<feature type="domain" description="Acyl-CoA dehydrogenase/oxidase C-terminal" evidence="6">
    <location>
        <begin position="282"/>
        <end position="447"/>
    </location>
</feature>
<proteinExistence type="inferred from homology"/>
<evidence type="ECO:0000256" key="3">
    <source>
        <dbReference type="ARBA" id="ARBA00022630"/>
    </source>
</evidence>
<dbReference type="InterPro" id="IPR046373">
    <property type="entry name" value="Acyl-CoA_Oxase/DH_mid-dom_sf"/>
</dbReference>
<dbReference type="Pfam" id="PF12806">
    <property type="entry name" value="Acyl-CoA_dh_C"/>
    <property type="match status" value="1"/>
</dbReference>
<evidence type="ECO:0000259" key="9">
    <source>
        <dbReference type="Pfam" id="PF12806"/>
    </source>
</evidence>
<comment type="similarity">
    <text evidence="2 5">Belongs to the acyl-CoA dehydrogenase family.</text>
</comment>
<evidence type="ECO:0000313" key="10">
    <source>
        <dbReference type="EMBL" id="MCD2195456.1"/>
    </source>
</evidence>
<dbReference type="InterPro" id="IPR037069">
    <property type="entry name" value="AcylCoA_DH/ox_N_sf"/>
</dbReference>
<dbReference type="SUPFAM" id="SSF47203">
    <property type="entry name" value="Acyl-CoA dehydrogenase C-terminal domain-like"/>
    <property type="match status" value="1"/>
</dbReference>
<feature type="domain" description="Acyl-CoA oxidase/dehydrogenase middle" evidence="7">
    <location>
        <begin position="164"/>
        <end position="262"/>
    </location>
</feature>
<evidence type="ECO:0000313" key="11">
    <source>
        <dbReference type="Proteomes" id="UP001199469"/>
    </source>
</evidence>
<protein>
    <submittedName>
        <fullName evidence="10">Acyl-CoA dehydrogenase</fullName>
    </submittedName>
</protein>
<keyword evidence="3 5" id="KW-0285">Flavoprotein</keyword>
<feature type="domain" description="Acyl-CoA dehydrogenase/oxidase N-terminal" evidence="8">
    <location>
        <begin position="40"/>
        <end position="158"/>
    </location>
</feature>
<keyword evidence="11" id="KW-1185">Reference proteome</keyword>
<dbReference type="SUPFAM" id="SSF56645">
    <property type="entry name" value="Acyl-CoA dehydrogenase NM domain-like"/>
    <property type="match status" value="1"/>
</dbReference>
<dbReference type="InterPro" id="IPR009100">
    <property type="entry name" value="AcylCoA_DH/oxidase_NM_dom_sf"/>
</dbReference>
<dbReference type="PANTHER" id="PTHR42803:SF3">
    <property type="entry name" value="ACYL-COA DEHYDROGENASE-RELATED"/>
    <property type="match status" value="1"/>
</dbReference>
<dbReference type="Gene3D" id="1.20.140.10">
    <property type="entry name" value="Butyryl-CoA Dehydrogenase, subunit A, domain 3"/>
    <property type="match status" value="1"/>
</dbReference>
<dbReference type="InterPro" id="IPR013786">
    <property type="entry name" value="AcylCoA_DH/ox_N"/>
</dbReference>
<evidence type="ECO:0000256" key="4">
    <source>
        <dbReference type="ARBA" id="ARBA00022827"/>
    </source>
</evidence>
<sequence>MTEQRILSRADLDFLLHDWLGVDDLLGRPEFAEHDRDTVDAVLELAEQIATERFAPHNRAADVAEPHVGPDGHVVVVDGVREAIAAFAGAGFIGASVPAEQGGTGLPFTVARAALAWFQAANIGTASYPFLTTGAANLLLAHGTPEQIEAWVPPMLDGRASGTMCLSEPQAGSSLADITTRAEPQPDGTYRVVGTKMWISGGEHELTPNIVHLVLAKIPGGPAGVKGISLIAVPRFLSDGARNDVVLAGVNHKMGYRGTVNTLLNFGESGGAVGWLVGAEHGGLAAMFHMMNEARVGVGMGAAALGVTGYLHSLEYARTRTQGRPVGGRDVTTPMIPIAEHPDVKRMLLAQKAYAEAGMALGLYCSRLVDEKDTAPSDDDRARAALLLDVLTPIAKSWPSQWCLTANDLAIQVLGGSGYTRDFPVEQFYRDNRLNPIHEGTHGIQAIDLLGRKAVMRGGAGLELLLATIRATVGRADAYPEYAAALESALVRVEKTTTTLHAAGDPDVTLANASVYLEAVGHVVVAWIWLEQLLAVDARDGADGGGAFAEGKRAAARYFFRFELPRTGPQFDLLDSLDTTTLDWTVS</sequence>
<evidence type="ECO:0000256" key="1">
    <source>
        <dbReference type="ARBA" id="ARBA00001974"/>
    </source>
</evidence>
<organism evidence="10 11">
    <name type="scientific">Actinomycetospora endophytica</name>
    <dbReference type="NCBI Taxonomy" id="2291215"/>
    <lineage>
        <taxon>Bacteria</taxon>
        <taxon>Bacillati</taxon>
        <taxon>Actinomycetota</taxon>
        <taxon>Actinomycetes</taxon>
        <taxon>Pseudonocardiales</taxon>
        <taxon>Pseudonocardiaceae</taxon>
        <taxon>Actinomycetospora</taxon>
    </lineage>
</organism>
<name>A0ABS8PB07_9PSEU</name>
<comment type="caution">
    <text evidence="10">The sequence shown here is derived from an EMBL/GenBank/DDBJ whole genome shotgun (WGS) entry which is preliminary data.</text>
</comment>
<evidence type="ECO:0000259" key="6">
    <source>
        <dbReference type="Pfam" id="PF00441"/>
    </source>
</evidence>
<dbReference type="Pfam" id="PF02770">
    <property type="entry name" value="Acyl-CoA_dh_M"/>
    <property type="match status" value="1"/>
</dbReference>
<keyword evidence="5" id="KW-0560">Oxidoreductase</keyword>
<dbReference type="PANTHER" id="PTHR42803">
    <property type="entry name" value="ACYL-COA DEHYDROGENASE"/>
    <property type="match status" value="1"/>
</dbReference>
<dbReference type="Gene3D" id="1.10.540.10">
    <property type="entry name" value="Acyl-CoA dehydrogenase/oxidase, N-terminal domain"/>
    <property type="match status" value="1"/>
</dbReference>
<dbReference type="Pfam" id="PF00441">
    <property type="entry name" value="Acyl-CoA_dh_1"/>
    <property type="match status" value="1"/>
</dbReference>
<feature type="domain" description="Acetyl-CoA dehydrogenase-like C-terminal" evidence="9">
    <location>
        <begin position="465"/>
        <end position="583"/>
    </location>
</feature>
<keyword evidence="4 5" id="KW-0274">FAD</keyword>
<dbReference type="Gene3D" id="2.40.110.10">
    <property type="entry name" value="Butyryl-CoA Dehydrogenase, subunit A, domain 2"/>
    <property type="match status" value="1"/>
</dbReference>
<reference evidence="10 11" key="1">
    <citation type="submission" date="2021-11" db="EMBL/GenBank/DDBJ databases">
        <title>Draft genome sequence of Actinomycetospora sp. SF1 isolated from the rhizosphere soil.</title>
        <authorList>
            <person name="Duangmal K."/>
            <person name="Chantavorakit T."/>
        </authorList>
    </citation>
    <scope>NUCLEOTIDE SEQUENCE [LARGE SCALE GENOMIC DNA]</scope>
    <source>
        <strain evidence="10 11">TBRC 5722</strain>
    </source>
</reference>
<evidence type="ECO:0000259" key="7">
    <source>
        <dbReference type="Pfam" id="PF02770"/>
    </source>
</evidence>
<evidence type="ECO:0000256" key="2">
    <source>
        <dbReference type="ARBA" id="ARBA00009347"/>
    </source>
</evidence>
<dbReference type="EMBL" id="JAJNDB010000004">
    <property type="protein sequence ID" value="MCD2195456.1"/>
    <property type="molecule type" value="Genomic_DNA"/>
</dbReference>
<dbReference type="InterPro" id="IPR009075">
    <property type="entry name" value="AcylCo_DH/oxidase_C"/>
</dbReference>
<dbReference type="RefSeq" id="WP_230736582.1">
    <property type="nucleotide sequence ID" value="NZ_JAJNDB010000004.1"/>
</dbReference>
<dbReference type="InterPro" id="IPR052166">
    <property type="entry name" value="Diverse_Acyl-CoA_DH"/>
</dbReference>
<dbReference type="InterPro" id="IPR025878">
    <property type="entry name" value="Acyl-CoA_dh-like_C_dom"/>
</dbReference>